<dbReference type="EMBL" id="SZPY01000003">
    <property type="protein sequence ID" value="TKI61579.1"/>
    <property type="molecule type" value="Genomic_DNA"/>
</dbReference>
<dbReference type="RefSeq" id="WP_137066584.1">
    <property type="nucleotide sequence ID" value="NZ_CP040748.1"/>
</dbReference>
<reference evidence="2 3" key="1">
    <citation type="submission" date="2019-04" db="EMBL/GenBank/DDBJ databases">
        <authorList>
            <person name="Dong K."/>
        </authorList>
    </citation>
    <scope>NUCLEOTIDE SEQUENCE [LARGE SCALE GENOMIC DNA]</scope>
    <source>
        <strain evidence="3">dk3543</strain>
    </source>
</reference>
<dbReference type="OrthoDB" id="3388334at2"/>
<proteinExistence type="predicted"/>
<feature type="transmembrane region" description="Helical" evidence="1">
    <location>
        <begin position="61"/>
        <end position="83"/>
    </location>
</feature>
<name>A0A4U2YKA2_9ACTN</name>
<dbReference type="Proteomes" id="UP000307808">
    <property type="component" value="Unassembled WGS sequence"/>
</dbReference>
<keyword evidence="1" id="KW-1133">Transmembrane helix</keyword>
<accession>A0A4U2YKA2</accession>
<evidence type="ECO:0000256" key="1">
    <source>
        <dbReference type="SAM" id="Phobius"/>
    </source>
</evidence>
<organism evidence="2 3">
    <name type="scientific">Nocardioides jishulii</name>
    <dbReference type="NCBI Taxonomy" id="2575440"/>
    <lineage>
        <taxon>Bacteria</taxon>
        <taxon>Bacillati</taxon>
        <taxon>Actinomycetota</taxon>
        <taxon>Actinomycetes</taxon>
        <taxon>Propionibacteriales</taxon>
        <taxon>Nocardioidaceae</taxon>
        <taxon>Nocardioides</taxon>
    </lineage>
</organism>
<protein>
    <submittedName>
        <fullName evidence="2">Uncharacterized protein</fullName>
    </submittedName>
</protein>
<feature type="transmembrane region" description="Helical" evidence="1">
    <location>
        <begin position="30"/>
        <end position="49"/>
    </location>
</feature>
<keyword evidence="1" id="KW-0472">Membrane</keyword>
<feature type="transmembrane region" description="Helical" evidence="1">
    <location>
        <begin position="157"/>
        <end position="178"/>
    </location>
</feature>
<dbReference type="AlphaFoldDB" id="A0A4U2YKA2"/>
<gene>
    <name evidence="2" type="ORF">FC770_12440</name>
</gene>
<sequence length="179" mass="17872">MTTAAALTTSALLAAALVLAACGWRLHGSRLVAGGLVAVVAVLAVVLQGADPDLGSGFADLSVVAALGLLAVFGGGPVTAATFRLVDGPGAPAAGSTRRAAEVLRGGAWIGALERVAIFAALLSGWPEGLALTLALKGLGRYPELRNEERTGIAERFLIGTFVSVLWACACAGLALLAL</sequence>
<keyword evidence="3" id="KW-1185">Reference proteome</keyword>
<evidence type="ECO:0000313" key="3">
    <source>
        <dbReference type="Proteomes" id="UP000307808"/>
    </source>
</evidence>
<keyword evidence="1" id="KW-0812">Transmembrane</keyword>
<comment type="caution">
    <text evidence="2">The sequence shown here is derived from an EMBL/GenBank/DDBJ whole genome shotgun (WGS) entry which is preliminary data.</text>
</comment>
<evidence type="ECO:0000313" key="2">
    <source>
        <dbReference type="EMBL" id="TKI61579.1"/>
    </source>
</evidence>